<gene>
    <name evidence="1" type="ORF">SAMN05444409_2783</name>
</gene>
<organism evidence="1 2">
    <name type="scientific">Epilithonimonas zeae</name>
    <dbReference type="NCBI Taxonomy" id="1416779"/>
    <lineage>
        <taxon>Bacteria</taxon>
        <taxon>Pseudomonadati</taxon>
        <taxon>Bacteroidota</taxon>
        <taxon>Flavobacteriia</taxon>
        <taxon>Flavobacteriales</taxon>
        <taxon>Weeksellaceae</taxon>
        <taxon>Chryseobacterium group</taxon>
        <taxon>Epilithonimonas</taxon>
    </lineage>
</organism>
<reference evidence="2" key="1">
    <citation type="submission" date="2016-11" db="EMBL/GenBank/DDBJ databases">
        <authorList>
            <person name="Varghese N."/>
            <person name="Submissions S."/>
        </authorList>
    </citation>
    <scope>NUCLEOTIDE SEQUENCE [LARGE SCALE GENOMIC DNA]</scope>
    <source>
        <strain evidence="2">DSM 27623</strain>
    </source>
</reference>
<name>A0A1N6ILK7_9FLAO</name>
<accession>A0A1N6ILK7</accession>
<proteinExistence type="predicted"/>
<dbReference type="Proteomes" id="UP000185207">
    <property type="component" value="Unassembled WGS sequence"/>
</dbReference>
<dbReference type="AlphaFoldDB" id="A0A1N6ILK7"/>
<evidence type="ECO:0000313" key="1">
    <source>
        <dbReference type="EMBL" id="SIO32887.1"/>
    </source>
</evidence>
<keyword evidence="2" id="KW-1185">Reference proteome</keyword>
<sequence>MIKIPKLVSGFFVFGQQFDTKKITHLKPL</sequence>
<evidence type="ECO:0000313" key="2">
    <source>
        <dbReference type="Proteomes" id="UP000185207"/>
    </source>
</evidence>
<dbReference type="EMBL" id="FSRK01000002">
    <property type="protein sequence ID" value="SIO32887.1"/>
    <property type="molecule type" value="Genomic_DNA"/>
</dbReference>
<protein>
    <submittedName>
        <fullName evidence="1">Uncharacterized protein</fullName>
    </submittedName>
</protein>